<evidence type="ECO:0000256" key="3">
    <source>
        <dbReference type="ARBA" id="ARBA00022553"/>
    </source>
</evidence>
<dbReference type="PROSITE" id="PS50113">
    <property type="entry name" value="PAC"/>
    <property type="match status" value="1"/>
</dbReference>
<sequence>MNGPTTAFDPIALLEAVDWRSTPLGARSQWPATLKSLLALILRSHRPQYLVWGPDRRFFYNAAFLPVMGIKHPQGFGQPMSEVWPEVWHEIEPLVSSSIDEGASHFFEDRPFVLQRHGHDEQTYFSFSYTPVEDDEGRIAGLMCVLNERTDAIEAETRQRAQMRRMQELLQQAPGFACVTYGPTHVITIVNDAYERLVGQSRDALIGRPVAEALPEVIDQGYVTLLDHVFRYREPFVGRSLPVRLARPDATTEERILDFVYQPILDGNGSMDGIFIQGSDVTARVRAETELRRSEQALRDANANKDRFLAVLGHELRNPLAPIHTATELLRHLVRDPRATQCIDVIARQTRHMTALVEDLVDMARITNNLIALDRRPVDLNAIVEGAVEQLRPSAAARDHAVVTHLADRDVVVDGDGVRLTQVVTNLLSNAIRYTPVGGSIRITVSRDNARARIDIEDNGEGIAPELLPELFEPFVQAHRATDREHGGLGIGLTLVKRLVEAHGGEVEVASEGLGRGSRFTVRLPLAS</sequence>
<dbReference type="InterPro" id="IPR000700">
    <property type="entry name" value="PAS-assoc_C"/>
</dbReference>
<dbReference type="EMBL" id="AP024545">
    <property type="protein sequence ID" value="BCT91659.1"/>
    <property type="molecule type" value="Genomic_DNA"/>
</dbReference>
<dbReference type="SMART" id="SM00091">
    <property type="entry name" value="PAS"/>
    <property type="match status" value="2"/>
</dbReference>
<keyword evidence="6" id="KW-0902">Two-component regulatory system</keyword>
<feature type="domain" description="PAC" evidence="8">
    <location>
        <begin position="239"/>
        <end position="293"/>
    </location>
</feature>
<evidence type="ECO:0000256" key="5">
    <source>
        <dbReference type="ARBA" id="ARBA00022777"/>
    </source>
</evidence>
<dbReference type="CDD" id="cd00130">
    <property type="entry name" value="PAS"/>
    <property type="match status" value="1"/>
</dbReference>
<dbReference type="SUPFAM" id="SSF55785">
    <property type="entry name" value="PYP-like sensor domain (PAS domain)"/>
    <property type="match status" value="2"/>
</dbReference>
<keyword evidence="4" id="KW-0808">Transferase</keyword>
<organism evidence="9 10">
    <name type="scientific">Noviluteimonas caseinilytica</name>
    <dbReference type="NCBI Taxonomy" id="2675101"/>
    <lineage>
        <taxon>Bacteria</taxon>
        <taxon>Pseudomonadati</taxon>
        <taxon>Pseudomonadota</taxon>
        <taxon>Gammaproteobacteria</taxon>
        <taxon>Lysobacterales</taxon>
        <taxon>Lysobacteraceae</taxon>
        <taxon>Noviluteimonas</taxon>
    </lineage>
</organism>
<feature type="domain" description="Histidine kinase" evidence="7">
    <location>
        <begin position="311"/>
        <end position="528"/>
    </location>
</feature>
<dbReference type="Gene3D" id="3.30.565.10">
    <property type="entry name" value="Histidine kinase-like ATPase, C-terminal domain"/>
    <property type="match status" value="1"/>
</dbReference>
<dbReference type="SUPFAM" id="SSF47384">
    <property type="entry name" value="Homodimeric domain of signal transducing histidine kinase"/>
    <property type="match status" value="1"/>
</dbReference>
<evidence type="ECO:0000313" key="10">
    <source>
        <dbReference type="Proteomes" id="UP000681317"/>
    </source>
</evidence>
<dbReference type="SUPFAM" id="SSF55874">
    <property type="entry name" value="ATPase domain of HSP90 chaperone/DNA topoisomerase II/histidine kinase"/>
    <property type="match status" value="1"/>
</dbReference>
<dbReference type="InterPro" id="IPR003594">
    <property type="entry name" value="HATPase_dom"/>
</dbReference>
<dbReference type="Proteomes" id="UP000681317">
    <property type="component" value="Chromosome"/>
</dbReference>
<evidence type="ECO:0000256" key="4">
    <source>
        <dbReference type="ARBA" id="ARBA00022679"/>
    </source>
</evidence>
<dbReference type="Gene3D" id="3.30.450.20">
    <property type="entry name" value="PAS domain"/>
    <property type="match status" value="2"/>
</dbReference>
<evidence type="ECO:0000259" key="7">
    <source>
        <dbReference type="PROSITE" id="PS50109"/>
    </source>
</evidence>
<dbReference type="SMART" id="SM00387">
    <property type="entry name" value="HATPase_c"/>
    <property type="match status" value="1"/>
</dbReference>
<name>A0ABN6FQH3_9GAMM</name>
<dbReference type="NCBIfam" id="TIGR00229">
    <property type="entry name" value="sensory_box"/>
    <property type="match status" value="1"/>
</dbReference>
<dbReference type="InterPro" id="IPR003661">
    <property type="entry name" value="HisK_dim/P_dom"/>
</dbReference>
<evidence type="ECO:0000256" key="2">
    <source>
        <dbReference type="ARBA" id="ARBA00012438"/>
    </source>
</evidence>
<dbReference type="EC" id="2.7.13.3" evidence="2"/>
<evidence type="ECO:0000256" key="1">
    <source>
        <dbReference type="ARBA" id="ARBA00000085"/>
    </source>
</evidence>
<dbReference type="InterPro" id="IPR013656">
    <property type="entry name" value="PAS_4"/>
</dbReference>
<dbReference type="SMART" id="SM00388">
    <property type="entry name" value="HisKA"/>
    <property type="match status" value="1"/>
</dbReference>
<dbReference type="InterPro" id="IPR036097">
    <property type="entry name" value="HisK_dim/P_sf"/>
</dbReference>
<dbReference type="PRINTS" id="PR00344">
    <property type="entry name" value="BCTRLSENSOR"/>
</dbReference>
<dbReference type="InterPro" id="IPR036890">
    <property type="entry name" value="HATPase_C_sf"/>
</dbReference>
<dbReference type="InterPro" id="IPR035965">
    <property type="entry name" value="PAS-like_dom_sf"/>
</dbReference>
<dbReference type="Pfam" id="PF08448">
    <property type="entry name" value="PAS_4"/>
    <property type="match status" value="2"/>
</dbReference>
<keyword evidence="5" id="KW-0418">Kinase</keyword>
<dbReference type="CDD" id="cd16922">
    <property type="entry name" value="HATPase_EvgS-ArcB-TorS-like"/>
    <property type="match status" value="1"/>
</dbReference>
<evidence type="ECO:0000259" key="8">
    <source>
        <dbReference type="PROSITE" id="PS50113"/>
    </source>
</evidence>
<dbReference type="InterPro" id="IPR050736">
    <property type="entry name" value="Sensor_HK_Regulatory"/>
</dbReference>
<dbReference type="PROSITE" id="PS50109">
    <property type="entry name" value="HIS_KIN"/>
    <property type="match status" value="1"/>
</dbReference>
<dbReference type="CDD" id="cd00082">
    <property type="entry name" value="HisKA"/>
    <property type="match status" value="1"/>
</dbReference>
<protein>
    <recommendedName>
        <fullName evidence="2">histidine kinase</fullName>
        <ecNumber evidence="2">2.7.13.3</ecNumber>
    </recommendedName>
</protein>
<dbReference type="InterPro" id="IPR005467">
    <property type="entry name" value="His_kinase_dom"/>
</dbReference>
<dbReference type="InterPro" id="IPR000014">
    <property type="entry name" value="PAS"/>
</dbReference>
<accession>A0ABN6FQH3</accession>
<keyword evidence="10" id="KW-1185">Reference proteome</keyword>
<dbReference type="PANTHER" id="PTHR43711">
    <property type="entry name" value="TWO-COMPONENT HISTIDINE KINASE"/>
    <property type="match status" value="1"/>
</dbReference>
<dbReference type="Pfam" id="PF02518">
    <property type="entry name" value="HATPase_c"/>
    <property type="match status" value="1"/>
</dbReference>
<comment type="catalytic activity">
    <reaction evidence="1">
        <text>ATP + protein L-histidine = ADP + protein N-phospho-L-histidine.</text>
        <dbReference type="EC" id="2.7.13.3"/>
    </reaction>
</comment>
<dbReference type="Pfam" id="PF00512">
    <property type="entry name" value="HisKA"/>
    <property type="match status" value="1"/>
</dbReference>
<dbReference type="InterPro" id="IPR004358">
    <property type="entry name" value="Sig_transdc_His_kin-like_C"/>
</dbReference>
<keyword evidence="3" id="KW-0597">Phosphoprotein</keyword>
<reference evidence="9 10" key="1">
    <citation type="submission" date="2021-03" db="EMBL/GenBank/DDBJ databases">
        <title>Complete Genome Sequences of Two Lysobacter Strains Isolated from Sea Water (Lysobacter caseinilyticus) and Soil (Lysobacter helvus) in South Korea.</title>
        <authorList>
            <person name="Watanabe Y."/>
            <person name="Arakawa K."/>
        </authorList>
    </citation>
    <scope>NUCLEOTIDE SEQUENCE [LARGE SCALE GENOMIC DNA]</scope>
    <source>
        <strain evidence="9 10">KVB24</strain>
    </source>
</reference>
<proteinExistence type="predicted"/>
<gene>
    <name evidence="9" type="ORF">LYSCAS_06830</name>
</gene>
<evidence type="ECO:0000256" key="6">
    <source>
        <dbReference type="ARBA" id="ARBA00023012"/>
    </source>
</evidence>
<dbReference type="RefSeq" id="WP_213435712.1">
    <property type="nucleotide sequence ID" value="NZ_AP024545.1"/>
</dbReference>
<dbReference type="PANTHER" id="PTHR43711:SF1">
    <property type="entry name" value="HISTIDINE KINASE 1"/>
    <property type="match status" value="1"/>
</dbReference>
<dbReference type="Gene3D" id="1.10.287.130">
    <property type="match status" value="1"/>
</dbReference>
<evidence type="ECO:0000313" key="9">
    <source>
        <dbReference type="EMBL" id="BCT91659.1"/>
    </source>
</evidence>